<evidence type="ECO:0000313" key="4">
    <source>
        <dbReference type="Proteomes" id="UP001500962"/>
    </source>
</evidence>
<evidence type="ECO:0000313" key="1">
    <source>
        <dbReference type="EMBL" id="GAA0465507.1"/>
    </source>
</evidence>
<organism evidence="1 4">
    <name type="scientific">Halococcus dombrowskii</name>
    <dbReference type="NCBI Taxonomy" id="179637"/>
    <lineage>
        <taxon>Archaea</taxon>
        <taxon>Methanobacteriati</taxon>
        <taxon>Methanobacteriota</taxon>
        <taxon>Stenosarchaea group</taxon>
        <taxon>Halobacteria</taxon>
        <taxon>Halobacteriales</taxon>
        <taxon>Halococcaceae</taxon>
        <taxon>Halococcus</taxon>
    </lineage>
</organism>
<dbReference type="Proteomes" id="UP000830542">
    <property type="component" value="Chromosome"/>
</dbReference>
<dbReference type="RefSeq" id="WP_004050944.1">
    <property type="nucleotide sequence ID" value="NZ_BAAADN010000034.1"/>
</dbReference>
<dbReference type="Proteomes" id="UP001500962">
    <property type="component" value="Unassembled WGS sequence"/>
</dbReference>
<name>A0AAV3SI34_HALDO</name>
<dbReference type="AlphaFoldDB" id="A0AAV3SI34"/>
<dbReference type="GeneID" id="71760316"/>
<dbReference type="Pfam" id="PF26029">
    <property type="entry name" value="DUF8007"/>
    <property type="match status" value="1"/>
</dbReference>
<dbReference type="KEGG" id="hdo:MUK72_00670"/>
<dbReference type="InterPro" id="IPR058320">
    <property type="entry name" value="DUF8007"/>
</dbReference>
<accession>A0AAV3SI34</accession>
<evidence type="ECO:0000313" key="2">
    <source>
        <dbReference type="EMBL" id="UOO95246.1"/>
    </source>
</evidence>
<reference evidence="1" key="3">
    <citation type="submission" date="2023-12" db="EMBL/GenBank/DDBJ databases">
        <authorList>
            <person name="Sun Q."/>
            <person name="Inoue M."/>
        </authorList>
    </citation>
    <scope>NUCLEOTIDE SEQUENCE</scope>
    <source>
        <strain evidence="1">JCM 12289</strain>
    </source>
</reference>
<keyword evidence="3" id="KW-1185">Reference proteome</keyword>
<protein>
    <submittedName>
        <fullName evidence="1">Uncharacterized protein</fullName>
    </submittedName>
</protein>
<reference evidence="2" key="2">
    <citation type="submission" date="2022-04" db="EMBL/GenBank/DDBJ databases">
        <title>Sequencing and genomic assembly of Halococcus dombrowskii.</title>
        <authorList>
            <person name="Lim S.W."/>
            <person name="MacLea K.S."/>
        </authorList>
    </citation>
    <scope>NUCLEOTIDE SEQUENCE</scope>
    <source>
        <strain evidence="2">H4</strain>
    </source>
</reference>
<proteinExistence type="predicted"/>
<reference evidence="1" key="1">
    <citation type="journal article" date="2014" name="Int. J. Syst. Evol. Microbiol.">
        <title>Complete genome sequence of Corynebacterium casei LMG S-19264T (=DSM 44701T), isolated from a smear-ripened cheese.</title>
        <authorList>
            <consortium name="US DOE Joint Genome Institute (JGI-PGF)"/>
            <person name="Walter F."/>
            <person name="Albersmeier A."/>
            <person name="Kalinowski J."/>
            <person name="Ruckert C."/>
        </authorList>
    </citation>
    <scope>NUCLEOTIDE SEQUENCE</scope>
    <source>
        <strain evidence="1">JCM 12289</strain>
    </source>
</reference>
<dbReference type="EMBL" id="CP095005">
    <property type="protein sequence ID" value="UOO95246.1"/>
    <property type="molecule type" value="Genomic_DNA"/>
</dbReference>
<evidence type="ECO:0000313" key="3">
    <source>
        <dbReference type="Proteomes" id="UP000830542"/>
    </source>
</evidence>
<sequence>MGGTDRETCGRCAMTSVTEIAAEGKSDAERANDDPFADARIELSEDELRRVSPSAWFAGAKNRLDGFVQRLTYGR</sequence>
<dbReference type="EMBL" id="BAAADN010000034">
    <property type="protein sequence ID" value="GAA0465507.1"/>
    <property type="molecule type" value="Genomic_DNA"/>
</dbReference>
<gene>
    <name evidence="1" type="ORF">GCM10008985_23100</name>
    <name evidence="2" type="ORF">MUK72_00670</name>
</gene>